<organism evidence="2 3">
    <name type="scientific">Lacrimispora defluvii</name>
    <dbReference type="NCBI Taxonomy" id="2719233"/>
    <lineage>
        <taxon>Bacteria</taxon>
        <taxon>Bacillati</taxon>
        <taxon>Bacillota</taxon>
        <taxon>Clostridia</taxon>
        <taxon>Lachnospirales</taxon>
        <taxon>Lachnospiraceae</taxon>
        <taxon>Lacrimispora</taxon>
    </lineage>
</organism>
<dbReference type="InterPro" id="IPR001375">
    <property type="entry name" value="Peptidase_S9_cat"/>
</dbReference>
<evidence type="ECO:0000313" key="3">
    <source>
        <dbReference type="Proteomes" id="UP000539052"/>
    </source>
</evidence>
<dbReference type="PANTHER" id="PTHR22946">
    <property type="entry name" value="DIENELACTONE HYDROLASE DOMAIN-CONTAINING PROTEIN-RELATED"/>
    <property type="match status" value="1"/>
</dbReference>
<keyword evidence="3" id="KW-1185">Reference proteome</keyword>
<dbReference type="InterPro" id="IPR029058">
    <property type="entry name" value="AB_hydrolase_fold"/>
</dbReference>
<name>A0ABX1VNE2_9FIRM</name>
<protein>
    <submittedName>
        <fullName evidence="2">Prolyl oligopeptidase family serine peptidase</fullName>
    </submittedName>
</protein>
<evidence type="ECO:0000313" key="2">
    <source>
        <dbReference type="EMBL" id="NNJ29589.1"/>
    </source>
</evidence>
<comment type="caution">
    <text evidence="2">The sequence shown here is derived from an EMBL/GenBank/DDBJ whole genome shotgun (WGS) entry which is preliminary data.</text>
</comment>
<feature type="domain" description="Peptidase S9 prolyl oligopeptidase catalytic" evidence="1">
    <location>
        <begin position="233"/>
        <end position="303"/>
    </location>
</feature>
<dbReference type="SUPFAM" id="SSF53474">
    <property type="entry name" value="alpha/beta-Hydrolases"/>
    <property type="match status" value="1"/>
</dbReference>
<dbReference type="InterPro" id="IPR050261">
    <property type="entry name" value="FrsA_esterase"/>
</dbReference>
<reference evidence="2 3" key="1">
    <citation type="submission" date="2020-03" db="EMBL/GenBank/DDBJ databases">
        <title>Genome Sequence of industrial isolate, B5A.</title>
        <authorList>
            <person name="Sharma S."/>
            <person name="Patil P.B."/>
            <person name="Korpole S."/>
        </authorList>
    </citation>
    <scope>NUCLEOTIDE SEQUENCE [LARGE SCALE GENOMIC DNA]</scope>
    <source>
        <strain evidence="2 3">PI-S10-B5A</strain>
    </source>
</reference>
<evidence type="ECO:0000259" key="1">
    <source>
        <dbReference type="Pfam" id="PF00326"/>
    </source>
</evidence>
<sequence>MASVENGEILAERMNPDSRLFFMDPEDEDLDFMFQWFVGWIAYGACTPGELFKVARKVDPKSAASWMTEFGKEAEKIESIGEDCMKKGHRISAGQAFLRAFGYYRAAYCAIDPADEDFFPVYFKTVECFKKYLDCLSKTYPHEYVEIEYKGYKFSGIFLKAENSNCPKPTIMFHNGGESHKEDTWFLGGRDAIERGYNALLIDLPYDVQPRSYNPEVTAKNFPKADLIGVYHAVTDFLVARSDVDAKRLVVCGDSYAGIKSTFNAANDDRFAALVASAPLYSWREVITNGVMPKQFTMGDPEESNKLVNSLPWLPRVTLHRVIWMHGFNSMVDWLDVSQDNLELDPRDIKCALLSIRAESEGPEVIRQATEVYEKASSRKKALWIGKTEDGADFHCQINNLALRMQVMFDFLDEALNYDGYPA</sequence>
<proteinExistence type="predicted"/>
<dbReference type="Proteomes" id="UP000539052">
    <property type="component" value="Unassembled WGS sequence"/>
</dbReference>
<dbReference type="EMBL" id="JAAOXG010000015">
    <property type="protein sequence ID" value="NNJ29589.1"/>
    <property type="molecule type" value="Genomic_DNA"/>
</dbReference>
<accession>A0ABX1VNE2</accession>
<gene>
    <name evidence="2" type="ORF">G9470_07215</name>
</gene>
<dbReference type="PANTHER" id="PTHR22946:SF12">
    <property type="entry name" value="CONIDIAL PIGMENT BIOSYNTHESIS PROTEIN AYG1 (AFU_ORTHOLOGUE AFUA_2G17550)"/>
    <property type="match status" value="1"/>
</dbReference>
<dbReference type="Gene3D" id="3.40.50.1820">
    <property type="entry name" value="alpha/beta hydrolase"/>
    <property type="match status" value="1"/>
</dbReference>
<dbReference type="Pfam" id="PF00326">
    <property type="entry name" value="Peptidase_S9"/>
    <property type="match status" value="1"/>
</dbReference>
<dbReference type="RefSeq" id="WP_170820853.1">
    <property type="nucleotide sequence ID" value="NZ_JAAOXG010000015.1"/>
</dbReference>
<dbReference type="Gene3D" id="1.20.1440.110">
    <property type="entry name" value="acylaminoacyl peptidase"/>
    <property type="match status" value="1"/>
</dbReference>